<name>A0A2V2N4A2_9EURY</name>
<proteinExistence type="predicted"/>
<keyword evidence="9" id="KW-1185">Reference proteome</keyword>
<keyword evidence="2" id="KW-0902">Two-component regulatory system</keyword>
<dbReference type="InterPro" id="IPR011006">
    <property type="entry name" value="CheY-like_superfamily"/>
</dbReference>
<dbReference type="PROSITE" id="PS50110">
    <property type="entry name" value="RESPONSE_REGULATORY"/>
    <property type="match status" value="1"/>
</dbReference>
<keyword evidence="3" id="KW-0805">Transcription regulation</keyword>
<accession>A0A2V2N4A2</accession>
<dbReference type="InterPro" id="IPR039420">
    <property type="entry name" value="WalR-like"/>
</dbReference>
<dbReference type="AlphaFoldDB" id="A0A2V2N4A2"/>
<keyword evidence="1 6" id="KW-0597">Phosphoprotein</keyword>
<dbReference type="CDD" id="cd00156">
    <property type="entry name" value="REC"/>
    <property type="match status" value="1"/>
</dbReference>
<keyword evidence="5" id="KW-0804">Transcription</keyword>
<comment type="caution">
    <text evidence="8">The sequence shown here is derived from an EMBL/GenBank/DDBJ whole genome shotgun (WGS) entry which is preliminary data.</text>
</comment>
<dbReference type="GO" id="GO:0032993">
    <property type="term" value="C:protein-DNA complex"/>
    <property type="evidence" value="ECO:0007669"/>
    <property type="project" value="TreeGrafter"/>
</dbReference>
<feature type="modified residue" description="4-aspartylphosphate" evidence="6">
    <location>
        <position position="74"/>
    </location>
</feature>
<evidence type="ECO:0000256" key="4">
    <source>
        <dbReference type="ARBA" id="ARBA00023125"/>
    </source>
</evidence>
<evidence type="ECO:0000256" key="3">
    <source>
        <dbReference type="ARBA" id="ARBA00023015"/>
    </source>
</evidence>
<dbReference type="GO" id="GO:0006355">
    <property type="term" value="P:regulation of DNA-templated transcription"/>
    <property type="evidence" value="ECO:0007669"/>
    <property type="project" value="TreeGrafter"/>
</dbReference>
<organism evidence="8 9">
    <name type="scientific">Methanospirillum stamsii</name>
    <dbReference type="NCBI Taxonomy" id="1277351"/>
    <lineage>
        <taxon>Archaea</taxon>
        <taxon>Methanobacteriati</taxon>
        <taxon>Methanobacteriota</taxon>
        <taxon>Stenosarchaea group</taxon>
        <taxon>Methanomicrobia</taxon>
        <taxon>Methanomicrobiales</taxon>
        <taxon>Methanospirillaceae</taxon>
        <taxon>Methanospirillum</taxon>
    </lineage>
</organism>
<dbReference type="SMART" id="SM00448">
    <property type="entry name" value="REC"/>
    <property type="match status" value="1"/>
</dbReference>
<keyword evidence="4" id="KW-0238">DNA-binding</keyword>
<dbReference type="PANTHER" id="PTHR48111">
    <property type="entry name" value="REGULATOR OF RPOS"/>
    <property type="match status" value="1"/>
</dbReference>
<evidence type="ECO:0000256" key="5">
    <source>
        <dbReference type="ARBA" id="ARBA00023163"/>
    </source>
</evidence>
<dbReference type="SUPFAM" id="SSF52172">
    <property type="entry name" value="CheY-like"/>
    <property type="match status" value="1"/>
</dbReference>
<feature type="domain" description="Response regulatory" evidence="7">
    <location>
        <begin position="24"/>
        <end position="139"/>
    </location>
</feature>
<evidence type="ECO:0000256" key="6">
    <source>
        <dbReference type="PROSITE-ProRule" id="PRU00169"/>
    </source>
</evidence>
<dbReference type="GO" id="GO:0005829">
    <property type="term" value="C:cytosol"/>
    <property type="evidence" value="ECO:0007669"/>
    <property type="project" value="TreeGrafter"/>
</dbReference>
<evidence type="ECO:0000259" key="7">
    <source>
        <dbReference type="PROSITE" id="PS50110"/>
    </source>
</evidence>
<evidence type="ECO:0000256" key="1">
    <source>
        <dbReference type="ARBA" id="ARBA00022553"/>
    </source>
</evidence>
<dbReference type="PANTHER" id="PTHR48111:SF1">
    <property type="entry name" value="TWO-COMPONENT RESPONSE REGULATOR ORR33"/>
    <property type="match status" value="1"/>
</dbReference>
<gene>
    <name evidence="8" type="ORF">DLD82_06860</name>
</gene>
<dbReference type="InterPro" id="IPR001789">
    <property type="entry name" value="Sig_transdc_resp-reg_receiver"/>
</dbReference>
<evidence type="ECO:0000313" key="8">
    <source>
        <dbReference type="EMBL" id="PWR74942.1"/>
    </source>
</evidence>
<sequence length="217" mass="24984">MSHQNRTYFEGIIFLRTICKKMTRILYIDDEMALLTLTQIYLREEAGLDVDIADSAEEGLNKLKNEPFDAIISDYDMPGIDGIELLKLVRAEKPSIPFIIFTGKGREEVVIEALNNGADFYLQKGGDPKPLFTELAHAVQHLVRRSKAEDDAIRNEKYLESARLRIFEQLQLIEDSTTALDELYDEENKAEDHLNKIRNGTEIIRNCLERRQRKPGE</sequence>
<dbReference type="Gene3D" id="3.40.50.2300">
    <property type="match status" value="1"/>
</dbReference>
<dbReference type="Pfam" id="PF00072">
    <property type="entry name" value="Response_reg"/>
    <property type="match status" value="1"/>
</dbReference>
<reference evidence="8 9" key="1">
    <citation type="submission" date="2018-05" db="EMBL/GenBank/DDBJ databases">
        <title>Draft genome of Methanospirillum stamsii Pt1.</title>
        <authorList>
            <person name="Dueholm M.S."/>
            <person name="Nielsen P.H."/>
            <person name="Bakmann L.F."/>
            <person name="Otzen D.E."/>
        </authorList>
    </citation>
    <scope>NUCLEOTIDE SEQUENCE [LARGE SCALE GENOMIC DNA]</scope>
    <source>
        <strain evidence="8 9">Pt1</strain>
    </source>
</reference>
<dbReference type="GO" id="GO:0000976">
    <property type="term" value="F:transcription cis-regulatory region binding"/>
    <property type="evidence" value="ECO:0007669"/>
    <property type="project" value="TreeGrafter"/>
</dbReference>
<protein>
    <recommendedName>
        <fullName evidence="7">Response regulatory domain-containing protein</fullName>
    </recommendedName>
</protein>
<dbReference type="GO" id="GO:0000156">
    <property type="term" value="F:phosphorelay response regulator activity"/>
    <property type="evidence" value="ECO:0007669"/>
    <property type="project" value="TreeGrafter"/>
</dbReference>
<evidence type="ECO:0000313" key="9">
    <source>
        <dbReference type="Proteomes" id="UP000245934"/>
    </source>
</evidence>
<dbReference type="EMBL" id="QGMZ01000014">
    <property type="protein sequence ID" value="PWR74942.1"/>
    <property type="molecule type" value="Genomic_DNA"/>
</dbReference>
<dbReference type="Proteomes" id="UP000245934">
    <property type="component" value="Unassembled WGS sequence"/>
</dbReference>
<evidence type="ECO:0000256" key="2">
    <source>
        <dbReference type="ARBA" id="ARBA00023012"/>
    </source>
</evidence>